<accession>A0A4P6KZY6</accession>
<dbReference type="InterPro" id="IPR016919">
    <property type="entry name" value="UCP029416_PTP"/>
</dbReference>
<name>A0A4P6KZY6_9BURK</name>
<sequence length="110" mass="12323">MKNALFICSQNRLRSPTAEQVFASWPGVETDSAGLGGDATVPLSSEQIAWADIIFVMEKAHRTRLSSRFKRYLNGKRVICLDIPDDYDYMQPELVAILEIKAGKFLRGST</sequence>
<dbReference type="InterPro" id="IPR036196">
    <property type="entry name" value="Ptyr_pPase_sf"/>
</dbReference>
<dbReference type="SUPFAM" id="SSF52788">
    <property type="entry name" value="Phosphotyrosine protein phosphatases I"/>
    <property type="match status" value="1"/>
</dbReference>
<organism evidence="1 2">
    <name type="scientific">Pseudoduganella lutea</name>
    <dbReference type="NCBI Taxonomy" id="321985"/>
    <lineage>
        <taxon>Bacteria</taxon>
        <taxon>Pseudomonadati</taxon>
        <taxon>Pseudomonadota</taxon>
        <taxon>Betaproteobacteria</taxon>
        <taxon>Burkholderiales</taxon>
        <taxon>Oxalobacteraceae</taxon>
        <taxon>Telluria group</taxon>
        <taxon>Pseudoduganella</taxon>
    </lineage>
</organism>
<dbReference type="AlphaFoldDB" id="A0A4P6KZY6"/>
<dbReference type="Proteomes" id="UP000290637">
    <property type="component" value="Chromosome"/>
</dbReference>
<dbReference type="EMBL" id="CP035913">
    <property type="protein sequence ID" value="QBE64395.1"/>
    <property type="molecule type" value="Genomic_DNA"/>
</dbReference>
<dbReference type="OrthoDB" id="7210484at2"/>
<dbReference type="PIRSF" id="PIRSF029416">
    <property type="entry name" value="UCP029416_PTP"/>
    <property type="match status" value="1"/>
</dbReference>
<protein>
    <submittedName>
        <fullName evidence="1">Phosphotyrosine protein phosphatase</fullName>
    </submittedName>
</protein>
<gene>
    <name evidence="1" type="ORF">EWM63_16515</name>
</gene>
<dbReference type="RefSeq" id="WP_130187513.1">
    <property type="nucleotide sequence ID" value="NZ_CP035913.1"/>
</dbReference>
<reference evidence="1 2" key="1">
    <citation type="submission" date="2019-02" db="EMBL/GenBank/DDBJ databases">
        <title>Draft Genome Sequences of Six Type Strains of the Genus Massilia.</title>
        <authorList>
            <person name="Miess H."/>
            <person name="Frediansyhah A."/>
            <person name="Gross H."/>
        </authorList>
    </citation>
    <scope>NUCLEOTIDE SEQUENCE [LARGE SCALE GENOMIC DNA]</scope>
    <source>
        <strain evidence="1 2">DSM 17473</strain>
    </source>
</reference>
<evidence type="ECO:0000313" key="2">
    <source>
        <dbReference type="Proteomes" id="UP000290637"/>
    </source>
</evidence>
<proteinExistence type="predicted"/>
<dbReference type="KEGG" id="plue:EWM63_16515"/>
<evidence type="ECO:0000313" key="1">
    <source>
        <dbReference type="EMBL" id="QBE64395.1"/>
    </source>
</evidence>
<keyword evidence="2" id="KW-1185">Reference proteome</keyword>
<dbReference type="Gene3D" id="3.40.50.2300">
    <property type="match status" value="1"/>
</dbReference>